<keyword evidence="7" id="KW-0378">Hydrolase</keyword>
<dbReference type="GO" id="GO:0016020">
    <property type="term" value="C:membrane"/>
    <property type="evidence" value="ECO:0007669"/>
    <property type="project" value="UniProtKB-SubCell"/>
</dbReference>
<keyword evidence="5 12" id="KW-0812">Transmembrane</keyword>
<dbReference type="GO" id="GO:0046872">
    <property type="term" value="F:metal ion binding"/>
    <property type="evidence" value="ECO:0007669"/>
    <property type="project" value="UniProtKB-KW"/>
</dbReference>
<keyword evidence="10" id="KW-0482">Metalloprotease</keyword>
<feature type="transmembrane region" description="Helical" evidence="12">
    <location>
        <begin position="121"/>
        <end position="142"/>
    </location>
</feature>
<dbReference type="CDD" id="cd06160">
    <property type="entry name" value="S2P-M50_like_2"/>
    <property type="match status" value="1"/>
</dbReference>
<evidence type="ECO:0000256" key="11">
    <source>
        <dbReference type="ARBA" id="ARBA00023136"/>
    </source>
</evidence>
<evidence type="ECO:0000256" key="12">
    <source>
        <dbReference type="SAM" id="Phobius"/>
    </source>
</evidence>
<keyword evidence="9 12" id="KW-1133">Transmembrane helix</keyword>
<gene>
    <name evidence="14" type="ORF">B0X71_15860</name>
</gene>
<dbReference type="PANTHER" id="PTHR39188">
    <property type="entry name" value="MEMBRANE-ASSOCIATED ZINC METALLOPROTEASE M50B"/>
    <property type="match status" value="1"/>
</dbReference>
<evidence type="ECO:0000313" key="15">
    <source>
        <dbReference type="Proteomes" id="UP000188184"/>
    </source>
</evidence>
<evidence type="ECO:0000256" key="6">
    <source>
        <dbReference type="ARBA" id="ARBA00022723"/>
    </source>
</evidence>
<feature type="transmembrane region" description="Helical" evidence="12">
    <location>
        <begin position="299"/>
        <end position="320"/>
    </location>
</feature>
<keyword evidence="6" id="KW-0479">Metal-binding</keyword>
<dbReference type="PANTHER" id="PTHR39188:SF3">
    <property type="entry name" value="STAGE IV SPORULATION PROTEIN FB"/>
    <property type="match status" value="1"/>
</dbReference>
<evidence type="ECO:0000256" key="3">
    <source>
        <dbReference type="ARBA" id="ARBA00007931"/>
    </source>
</evidence>
<feature type="transmembrane region" description="Helical" evidence="12">
    <location>
        <begin position="53"/>
        <end position="78"/>
    </location>
</feature>
<evidence type="ECO:0000313" key="14">
    <source>
        <dbReference type="EMBL" id="AQQ54430.1"/>
    </source>
</evidence>
<comment type="similarity">
    <text evidence="3">Belongs to the peptidase M50B family.</text>
</comment>
<feature type="transmembrane region" description="Helical" evidence="12">
    <location>
        <begin position="202"/>
        <end position="219"/>
    </location>
</feature>
<evidence type="ECO:0000256" key="4">
    <source>
        <dbReference type="ARBA" id="ARBA00022670"/>
    </source>
</evidence>
<dbReference type="EMBL" id="CP019640">
    <property type="protein sequence ID" value="AQQ54430.1"/>
    <property type="molecule type" value="Genomic_DNA"/>
</dbReference>
<evidence type="ECO:0000256" key="7">
    <source>
        <dbReference type="ARBA" id="ARBA00022801"/>
    </source>
</evidence>
<evidence type="ECO:0000256" key="8">
    <source>
        <dbReference type="ARBA" id="ARBA00022833"/>
    </source>
</evidence>
<feature type="domain" description="Peptidase M50" evidence="13">
    <location>
        <begin position="148"/>
        <end position="182"/>
    </location>
</feature>
<proteinExistence type="inferred from homology"/>
<evidence type="ECO:0000256" key="9">
    <source>
        <dbReference type="ARBA" id="ARBA00022989"/>
    </source>
</evidence>
<dbReference type="InterPro" id="IPR008915">
    <property type="entry name" value="Peptidase_M50"/>
</dbReference>
<evidence type="ECO:0000256" key="10">
    <source>
        <dbReference type="ARBA" id="ARBA00023049"/>
    </source>
</evidence>
<dbReference type="GO" id="GO:0008237">
    <property type="term" value="F:metallopeptidase activity"/>
    <property type="evidence" value="ECO:0007669"/>
    <property type="project" value="UniProtKB-KW"/>
</dbReference>
<keyword evidence="11 12" id="KW-0472">Membrane</keyword>
<sequence>MEWRVSVIRLEATKKQNRVLGTLGVIGIFLATKLKFVLAIVKFAKLQTLISMFLSLGFYAAVFGWKFGVALIYVLFIHEMGHLVAARVKGIRTSPAIFVPFMGAVIGIDPKAIKDAETESFIAYGGPLAGLLSIIPAIPLYLYTDEPLFALIIYLGAFLNLFNLLPVSPLDGGRIVASLSTALWGFGIVLLIVLNFVMPGPMLLLITVIGGISWITHLLRGRKKKQFENEIGEIDRKIRQLAWQLDISPVPETEEEVKDAASLLARRHKLERMRAERKEEIHRISTYYVTSTKTKVKWALLYIGLIGVLAFIMISSLSLLETIT</sequence>
<organism evidence="14 15">
    <name type="scientific">Planococcus lenghuensis</name>
    <dbReference type="NCBI Taxonomy" id="2213202"/>
    <lineage>
        <taxon>Bacteria</taxon>
        <taxon>Bacillati</taxon>
        <taxon>Bacillota</taxon>
        <taxon>Bacilli</taxon>
        <taxon>Bacillales</taxon>
        <taxon>Caryophanaceae</taxon>
        <taxon>Planococcus</taxon>
    </lineage>
</organism>
<dbReference type="KEGG" id="pmar:B0X71_15860"/>
<keyword evidence="15" id="KW-1185">Reference proteome</keyword>
<comment type="subcellular location">
    <subcellularLocation>
        <location evidence="2">Membrane</location>
        <topology evidence="2">Multi-pass membrane protein</topology>
    </subcellularLocation>
</comment>
<feature type="transmembrane region" description="Helical" evidence="12">
    <location>
        <begin position="20"/>
        <end position="41"/>
    </location>
</feature>
<feature type="transmembrane region" description="Helical" evidence="12">
    <location>
        <begin position="175"/>
        <end position="196"/>
    </location>
</feature>
<dbReference type="GO" id="GO:0006508">
    <property type="term" value="P:proteolysis"/>
    <property type="evidence" value="ECO:0007669"/>
    <property type="project" value="UniProtKB-KW"/>
</dbReference>
<keyword evidence="8" id="KW-0862">Zinc</keyword>
<evidence type="ECO:0000256" key="2">
    <source>
        <dbReference type="ARBA" id="ARBA00004141"/>
    </source>
</evidence>
<protein>
    <recommendedName>
        <fullName evidence="13">Peptidase M50 domain-containing protein</fullName>
    </recommendedName>
</protein>
<evidence type="ECO:0000259" key="13">
    <source>
        <dbReference type="Pfam" id="PF02163"/>
    </source>
</evidence>
<dbReference type="Proteomes" id="UP000188184">
    <property type="component" value="Chromosome"/>
</dbReference>
<feature type="transmembrane region" description="Helical" evidence="12">
    <location>
        <begin position="148"/>
        <end position="168"/>
    </location>
</feature>
<reference evidence="14 15" key="1">
    <citation type="submission" date="2017-02" db="EMBL/GenBank/DDBJ databases">
        <title>The complete genomic sequence of a novel cold adapted crude oil-degrading bacterium Planococcus qaidamina Y42.</title>
        <authorList>
            <person name="Yang R."/>
        </authorList>
    </citation>
    <scope>NUCLEOTIDE SEQUENCE [LARGE SCALE GENOMIC DNA]</scope>
    <source>
        <strain evidence="14 15">Y42</strain>
    </source>
</reference>
<dbReference type="AlphaFoldDB" id="A0A1Q2L1U4"/>
<evidence type="ECO:0000256" key="5">
    <source>
        <dbReference type="ARBA" id="ARBA00022692"/>
    </source>
</evidence>
<evidence type="ECO:0000256" key="1">
    <source>
        <dbReference type="ARBA" id="ARBA00001947"/>
    </source>
</evidence>
<dbReference type="Pfam" id="PF02163">
    <property type="entry name" value="Peptidase_M50"/>
    <property type="match status" value="2"/>
</dbReference>
<feature type="domain" description="Peptidase M50" evidence="13">
    <location>
        <begin position="67"/>
        <end position="141"/>
    </location>
</feature>
<keyword evidence="4" id="KW-0645">Protease</keyword>
<comment type="cofactor">
    <cofactor evidence="1">
        <name>Zn(2+)</name>
        <dbReference type="ChEBI" id="CHEBI:29105"/>
    </cofactor>
</comment>
<name>A0A1Q2L1U4_9BACL</name>
<accession>A0A1Q2L1U4</accession>